<name>A0A9W8UTG3_9HYPO</name>
<evidence type="ECO:0000256" key="1">
    <source>
        <dbReference type="ARBA" id="ARBA00022801"/>
    </source>
</evidence>
<organism evidence="6 7">
    <name type="scientific">Fusarium falciforme</name>
    <dbReference type="NCBI Taxonomy" id="195108"/>
    <lineage>
        <taxon>Eukaryota</taxon>
        <taxon>Fungi</taxon>
        <taxon>Dikarya</taxon>
        <taxon>Ascomycota</taxon>
        <taxon>Pezizomycotina</taxon>
        <taxon>Sordariomycetes</taxon>
        <taxon>Hypocreomycetidae</taxon>
        <taxon>Hypocreales</taxon>
        <taxon>Nectriaceae</taxon>
        <taxon>Fusarium</taxon>
        <taxon>Fusarium solani species complex</taxon>
    </lineage>
</organism>
<dbReference type="GO" id="GO:0047499">
    <property type="term" value="F:calcium-independent phospholipase A2 activity"/>
    <property type="evidence" value="ECO:0007669"/>
    <property type="project" value="TreeGrafter"/>
</dbReference>
<dbReference type="GO" id="GO:0019369">
    <property type="term" value="P:arachidonate metabolic process"/>
    <property type="evidence" value="ECO:0007669"/>
    <property type="project" value="TreeGrafter"/>
</dbReference>
<dbReference type="PROSITE" id="PS51635">
    <property type="entry name" value="PNPLA"/>
    <property type="match status" value="1"/>
</dbReference>
<evidence type="ECO:0000256" key="4">
    <source>
        <dbReference type="PROSITE-ProRule" id="PRU01161"/>
    </source>
</evidence>
<keyword evidence="1" id="KW-0378">Hydrolase</keyword>
<evidence type="ECO:0000313" key="6">
    <source>
        <dbReference type="EMBL" id="KAJ4177313.1"/>
    </source>
</evidence>
<comment type="caution">
    <text evidence="6">The sequence shown here is derived from an EMBL/GenBank/DDBJ whole genome shotgun (WGS) entry which is preliminary data.</text>
</comment>
<gene>
    <name evidence="6" type="ORF">NW755_013935</name>
</gene>
<evidence type="ECO:0000313" key="7">
    <source>
        <dbReference type="Proteomes" id="UP001152087"/>
    </source>
</evidence>
<dbReference type="Proteomes" id="UP001152087">
    <property type="component" value="Unassembled WGS sequence"/>
</dbReference>
<feature type="domain" description="PNPLA" evidence="5">
    <location>
        <begin position="1"/>
        <end position="147"/>
    </location>
</feature>
<evidence type="ECO:0000256" key="2">
    <source>
        <dbReference type="ARBA" id="ARBA00022963"/>
    </source>
</evidence>
<sequence length="278" mass="31041">MLGRQEMDVAECIAAYCNLSESVFKVKKHWSSITLRGDIQSRFDSQKLRAAVEAVLNDKNLPPTTLFNDKVERGCKVFVCATSAHSATTRRLRSYDTTKEPSSNATILEVAMATSAASTFFEPVTIDDMVYLDGDLGATNLGEQVVGEARYIIGREIEKLKPLVKCLVSIGTGNPGMKSINKDFLRFVSETLVNISTEAEMTAKKFALEWQDLSEAHRYFRFNVEQGLQDVDLSEYKETGKIKMATQEYLEQAVGATLVKKCVKNLKIKQSVYITDFS</sequence>
<keyword evidence="2" id="KW-0442">Lipid degradation</keyword>
<evidence type="ECO:0000256" key="3">
    <source>
        <dbReference type="ARBA" id="ARBA00023098"/>
    </source>
</evidence>
<dbReference type="GO" id="GO:0016020">
    <property type="term" value="C:membrane"/>
    <property type="evidence" value="ECO:0007669"/>
    <property type="project" value="TreeGrafter"/>
</dbReference>
<protein>
    <recommendedName>
        <fullName evidence="5">PNPLA domain-containing protein</fullName>
    </recommendedName>
</protein>
<dbReference type="InterPro" id="IPR016035">
    <property type="entry name" value="Acyl_Trfase/lysoPLipase"/>
</dbReference>
<dbReference type="EMBL" id="JAOQAV010000114">
    <property type="protein sequence ID" value="KAJ4177313.1"/>
    <property type="molecule type" value="Genomic_DNA"/>
</dbReference>
<proteinExistence type="predicted"/>
<dbReference type="Pfam" id="PF01734">
    <property type="entry name" value="Patatin"/>
    <property type="match status" value="1"/>
</dbReference>
<reference evidence="6" key="1">
    <citation type="submission" date="2022-09" db="EMBL/GenBank/DDBJ databases">
        <title>Fusarium specimens isolated from Avocado Roots.</title>
        <authorList>
            <person name="Stajich J."/>
            <person name="Roper C."/>
            <person name="Heimlech-Rivalta G."/>
        </authorList>
    </citation>
    <scope>NUCLEOTIDE SEQUENCE</scope>
    <source>
        <strain evidence="6">A02</strain>
    </source>
</reference>
<dbReference type="PANTHER" id="PTHR24185">
    <property type="entry name" value="CALCIUM-INDEPENDENT PHOSPHOLIPASE A2-GAMMA"/>
    <property type="match status" value="1"/>
</dbReference>
<evidence type="ECO:0000259" key="5">
    <source>
        <dbReference type="PROSITE" id="PS51635"/>
    </source>
</evidence>
<dbReference type="SUPFAM" id="SSF52151">
    <property type="entry name" value="FabD/lysophospholipase-like"/>
    <property type="match status" value="1"/>
</dbReference>
<dbReference type="AlphaFoldDB" id="A0A9W8UTG3"/>
<accession>A0A9W8UTG3</accession>
<dbReference type="GO" id="GO:0016042">
    <property type="term" value="P:lipid catabolic process"/>
    <property type="evidence" value="ECO:0007669"/>
    <property type="project" value="UniProtKB-KW"/>
</dbReference>
<comment type="caution">
    <text evidence="4">Lacks conserved residue(s) required for the propagation of feature annotation.</text>
</comment>
<dbReference type="Gene3D" id="3.40.1090.10">
    <property type="entry name" value="Cytosolic phospholipase A2 catalytic domain"/>
    <property type="match status" value="1"/>
</dbReference>
<dbReference type="PANTHER" id="PTHR24185:SF1">
    <property type="entry name" value="CALCIUM-INDEPENDENT PHOSPHOLIPASE A2-GAMMA"/>
    <property type="match status" value="1"/>
</dbReference>
<keyword evidence="3" id="KW-0443">Lipid metabolism</keyword>
<dbReference type="GO" id="GO:0046486">
    <property type="term" value="P:glycerolipid metabolic process"/>
    <property type="evidence" value="ECO:0007669"/>
    <property type="project" value="UniProtKB-ARBA"/>
</dbReference>
<dbReference type="InterPro" id="IPR002641">
    <property type="entry name" value="PNPLA_dom"/>
</dbReference>
<keyword evidence="7" id="KW-1185">Reference proteome</keyword>